<dbReference type="AlphaFoldDB" id="A0A2V2NIK0"/>
<sequence length="223" mass="25537">MRYRHRFKFLSFPYYHVEHMLILLIDDNEKLCGLYQQILAKGGHDARIETDPTKALDAIRAVKPDLLLLDLMMEPISGWDVLEQIRSSPELAELPVIILTGKVLTAPEALKYGMIIEGFIMKPLERNMLLAAIDEVKNVLDESEERYLRALSSGMSPDKALSCKTAIKKMKMLLFLRETLSKQERLMSQGIDEGSDLMNNLSALREMIAREFSRIHQETENCP</sequence>
<dbReference type="SUPFAM" id="SSF52172">
    <property type="entry name" value="CheY-like"/>
    <property type="match status" value="1"/>
</dbReference>
<dbReference type="PANTHER" id="PTHR44591">
    <property type="entry name" value="STRESS RESPONSE REGULATOR PROTEIN 1"/>
    <property type="match status" value="1"/>
</dbReference>
<dbReference type="Proteomes" id="UP000245934">
    <property type="component" value="Unassembled WGS sequence"/>
</dbReference>
<dbReference type="InterPro" id="IPR001789">
    <property type="entry name" value="Sig_transdc_resp-reg_receiver"/>
</dbReference>
<feature type="modified residue" description="4-aspartylphosphate" evidence="2">
    <location>
        <position position="70"/>
    </location>
</feature>
<dbReference type="Pfam" id="PF00072">
    <property type="entry name" value="Response_reg"/>
    <property type="match status" value="1"/>
</dbReference>
<evidence type="ECO:0000313" key="4">
    <source>
        <dbReference type="EMBL" id="PWR75431.1"/>
    </source>
</evidence>
<dbReference type="EMBL" id="QGMZ01000010">
    <property type="protein sequence ID" value="PWR75431.1"/>
    <property type="molecule type" value="Genomic_DNA"/>
</dbReference>
<protein>
    <recommendedName>
        <fullName evidence="3">Response regulatory domain-containing protein</fullName>
    </recommendedName>
</protein>
<comment type="caution">
    <text evidence="4">The sequence shown here is derived from an EMBL/GenBank/DDBJ whole genome shotgun (WGS) entry which is preliminary data.</text>
</comment>
<evidence type="ECO:0000256" key="2">
    <source>
        <dbReference type="PROSITE-ProRule" id="PRU00169"/>
    </source>
</evidence>
<name>A0A2V2NIK0_9EURY</name>
<dbReference type="InterPro" id="IPR011006">
    <property type="entry name" value="CheY-like_superfamily"/>
</dbReference>
<evidence type="ECO:0000256" key="1">
    <source>
        <dbReference type="ARBA" id="ARBA00022553"/>
    </source>
</evidence>
<organism evidence="4 5">
    <name type="scientific">Methanospirillum stamsii</name>
    <dbReference type="NCBI Taxonomy" id="1277351"/>
    <lineage>
        <taxon>Archaea</taxon>
        <taxon>Methanobacteriati</taxon>
        <taxon>Methanobacteriota</taxon>
        <taxon>Stenosarchaea group</taxon>
        <taxon>Methanomicrobia</taxon>
        <taxon>Methanomicrobiales</taxon>
        <taxon>Methanospirillaceae</taxon>
        <taxon>Methanospirillum</taxon>
    </lineage>
</organism>
<keyword evidence="1 2" id="KW-0597">Phosphoprotein</keyword>
<dbReference type="InterPro" id="IPR050595">
    <property type="entry name" value="Bact_response_regulator"/>
</dbReference>
<keyword evidence="5" id="KW-1185">Reference proteome</keyword>
<dbReference type="PANTHER" id="PTHR44591:SF3">
    <property type="entry name" value="RESPONSE REGULATORY DOMAIN-CONTAINING PROTEIN"/>
    <property type="match status" value="1"/>
</dbReference>
<reference evidence="4 5" key="1">
    <citation type="submission" date="2018-05" db="EMBL/GenBank/DDBJ databases">
        <title>Draft genome of Methanospirillum stamsii Pt1.</title>
        <authorList>
            <person name="Dueholm M.S."/>
            <person name="Nielsen P.H."/>
            <person name="Bakmann L.F."/>
            <person name="Otzen D.E."/>
        </authorList>
    </citation>
    <scope>NUCLEOTIDE SEQUENCE [LARGE SCALE GENOMIC DNA]</scope>
    <source>
        <strain evidence="4 5">Pt1</strain>
    </source>
</reference>
<dbReference type="Gene3D" id="3.40.50.2300">
    <property type="match status" value="1"/>
</dbReference>
<evidence type="ECO:0000259" key="3">
    <source>
        <dbReference type="PROSITE" id="PS50110"/>
    </source>
</evidence>
<accession>A0A2V2NIK0</accession>
<evidence type="ECO:0000313" key="5">
    <source>
        <dbReference type="Proteomes" id="UP000245934"/>
    </source>
</evidence>
<dbReference type="PROSITE" id="PS50110">
    <property type="entry name" value="RESPONSE_REGULATORY"/>
    <property type="match status" value="1"/>
</dbReference>
<proteinExistence type="predicted"/>
<dbReference type="CDD" id="cd00156">
    <property type="entry name" value="REC"/>
    <property type="match status" value="1"/>
</dbReference>
<feature type="domain" description="Response regulatory" evidence="3">
    <location>
        <begin position="21"/>
        <end position="137"/>
    </location>
</feature>
<gene>
    <name evidence="4" type="ORF">DLD82_04655</name>
</gene>
<dbReference type="SMART" id="SM00448">
    <property type="entry name" value="REC"/>
    <property type="match status" value="1"/>
</dbReference>
<dbReference type="GO" id="GO:0000160">
    <property type="term" value="P:phosphorelay signal transduction system"/>
    <property type="evidence" value="ECO:0007669"/>
    <property type="project" value="InterPro"/>
</dbReference>